<dbReference type="SUPFAM" id="SSF57535">
    <property type="entry name" value="Complement control module/SCR domain"/>
    <property type="match status" value="4"/>
</dbReference>
<evidence type="ECO:0000256" key="5">
    <source>
        <dbReference type="PROSITE-ProRule" id="PRU00302"/>
    </source>
</evidence>
<feature type="domain" description="Sushi" evidence="7">
    <location>
        <begin position="133"/>
        <end position="192"/>
    </location>
</feature>
<evidence type="ECO:0000256" key="6">
    <source>
        <dbReference type="SAM" id="MobiDB-lite"/>
    </source>
</evidence>
<feature type="domain" description="Sushi" evidence="7">
    <location>
        <begin position="11"/>
        <end position="73"/>
    </location>
</feature>
<feature type="region of interest" description="Disordered" evidence="6">
    <location>
        <begin position="258"/>
        <end position="282"/>
    </location>
</feature>
<feature type="compositionally biased region" description="Low complexity" evidence="6">
    <location>
        <begin position="258"/>
        <end position="271"/>
    </location>
</feature>
<feature type="region of interest" description="Disordered" evidence="6">
    <location>
        <begin position="293"/>
        <end position="312"/>
    </location>
</feature>
<dbReference type="Proteomes" id="UP000261540">
    <property type="component" value="Unplaced"/>
</dbReference>
<dbReference type="AlphaFoldDB" id="A0A3B3SJ58"/>
<feature type="disulfide bond" evidence="5">
    <location>
        <begin position="44"/>
        <end position="71"/>
    </location>
</feature>
<feature type="domain" description="Sushi" evidence="7">
    <location>
        <begin position="74"/>
        <end position="132"/>
    </location>
</feature>
<keyword evidence="1 5" id="KW-0768">Sushi</keyword>
<sequence length="359" mass="39363">MPPQHCTRQAGQCSKPNTYPNVILAPQYSQENNFRNGTKVTYECILGYIPTSGSKSSTCQDGKWSNLTLECQKKPCGSPPDIINGRYNISEGTDFGATIYAICNEGYVLANQNKYRVCEVSGWTGHNPVCEAVNCGEPPSILNGMPDKDSDIRYQEAVEYTCNNDSYTLIGPSFIMCAADGSFTPAPPNCTVVRCPEPFIANSKRVQGSPPYKYESFVVFECKKGYKMTGADRLTCDVNGWTPSFPTCSEVNPTTWKTTPATSTTPTPRSTVHVSQPPTTRKVTTSKTAVTTRGTTHVSRGKGANITPHGKPSYSSMDRPVLWDSYKTHVIFTFLIIYNGRYSLCLASTIPALKLTPDI</sequence>
<dbReference type="Gene3D" id="2.10.70.10">
    <property type="entry name" value="Complement Module, domain 1"/>
    <property type="match status" value="4"/>
</dbReference>
<evidence type="ECO:0000256" key="2">
    <source>
        <dbReference type="ARBA" id="ARBA00022737"/>
    </source>
</evidence>
<dbReference type="SMART" id="SM00032">
    <property type="entry name" value="CCP"/>
    <property type="match status" value="4"/>
</dbReference>
<keyword evidence="9" id="KW-1185">Reference proteome</keyword>
<dbReference type="GeneTree" id="ENSGT00940000164219"/>
<accession>A0A3B3SJ58</accession>
<dbReference type="PANTHER" id="PTHR19325">
    <property type="entry name" value="COMPLEMENT COMPONENT-RELATED SUSHI DOMAIN-CONTAINING"/>
    <property type="match status" value="1"/>
</dbReference>
<evidence type="ECO:0000256" key="1">
    <source>
        <dbReference type="ARBA" id="ARBA00022659"/>
    </source>
</evidence>
<evidence type="ECO:0000259" key="7">
    <source>
        <dbReference type="PROSITE" id="PS50923"/>
    </source>
</evidence>
<dbReference type="Ensembl" id="ENSPKIT00000010861.1">
    <property type="protein sequence ID" value="ENSPKIP00000030056.1"/>
    <property type="gene ID" value="ENSPKIG00000011036.1"/>
</dbReference>
<protein>
    <submittedName>
        <fullName evidence="8">Complement receptor type 2-like</fullName>
    </submittedName>
</protein>
<dbReference type="PROSITE" id="PS50923">
    <property type="entry name" value="SUSHI"/>
    <property type="match status" value="4"/>
</dbReference>
<dbReference type="InterPro" id="IPR000436">
    <property type="entry name" value="Sushi_SCR_CCP_dom"/>
</dbReference>
<comment type="caution">
    <text evidence="5">Lacks conserved residue(s) required for the propagation of feature annotation.</text>
</comment>
<name>A0A3B3SJ58_9TELE</name>
<dbReference type="InterPro" id="IPR050350">
    <property type="entry name" value="Compl-Cell_Adhes-Reg"/>
</dbReference>
<keyword evidence="2" id="KW-0677">Repeat</keyword>
<evidence type="ECO:0000256" key="4">
    <source>
        <dbReference type="ARBA" id="ARBA00023180"/>
    </source>
</evidence>
<dbReference type="PANTHER" id="PTHR19325:SF560">
    <property type="entry name" value="SUSHI, VON WILLEBRAND FACTOR TYPE A, EGF AND PENTRAXIN DOMAIN-CONTAINING PROTEIN 1"/>
    <property type="match status" value="1"/>
</dbReference>
<dbReference type="InterPro" id="IPR035976">
    <property type="entry name" value="Sushi/SCR/CCP_sf"/>
</dbReference>
<dbReference type="CDD" id="cd00033">
    <property type="entry name" value="CCP"/>
    <property type="match status" value="4"/>
</dbReference>
<dbReference type="STRING" id="1676925.ENSPKIP00000030056"/>
<feature type="compositionally biased region" description="Polar residues" evidence="6">
    <location>
        <begin position="272"/>
        <end position="282"/>
    </location>
</feature>
<keyword evidence="4" id="KW-0325">Glycoprotein</keyword>
<keyword evidence="3 5" id="KW-1015">Disulfide bond</keyword>
<reference evidence="8" key="2">
    <citation type="submission" date="2025-09" db="UniProtKB">
        <authorList>
            <consortium name="Ensembl"/>
        </authorList>
    </citation>
    <scope>IDENTIFICATION</scope>
</reference>
<proteinExistence type="predicted"/>
<evidence type="ECO:0000313" key="9">
    <source>
        <dbReference type="Proteomes" id="UP000261540"/>
    </source>
</evidence>
<organism evidence="8 9">
    <name type="scientific">Paramormyrops kingsleyae</name>
    <dbReference type="NCBI Taxonomy" id="1676925"/>
    <lineage>
        <taxon>Eukaryota</taxon>
        <taxon>Metazoa</taxon>
        <taxon>Chordata</taxon>
        <taxon>Craniata</taxon>
        <taxon>Vertebrata</taxon>
        <taxon>Euteleostomi</taxon>
        <taxon>Actinopterygii</taxon>
        <taxon>Neopterygii</taxon>
        <taxon>Teleostei</taxon>
        <taxon>Osteoglossocephala</taxon>
        <taxon>Osteoglossomorpha</taxon>
        <taxon>Osteoglossiformes</taxon>
        <taxon>Mormyridae</taxon>
        <taxon>Paramormyrops</taxon>
    </lineage>
</organism>
<evidence type="ECO:0000313" key="8">
    <source>
        <dbReference type="Ensembl" id="ENSPKIP00000030056.1"/>
    </source>
</evidence>
<feature type="domain" description="Sushi" evidence="7">
    <location>
        <begin position="193"/>
        <end position="250"/>
    </location>
</feature>
<dbReference type="Pfam" id="PF00084">
    <property type="entry name" value="Sushi"/>
    <property type="match status" value="4"/>
</dbReference>
<evidence type="ECO:0000256" key="3">
    <source>
        <dbReference type="ARBA" id="ARBA00023157"/>
    </source>
</evidence>
<feature type="disulfide bond" evidence="5">
    <location>
        <begin position="103"/>
        <end position="130"/>
    </location>
</feature>
<reference evidence="8" key="1">
    <citation type="submission" date="2025-08" db="UniProtKB">
        <authorList>
            <consortium name="Ensembl"/>
        </authorList>
    </citation>
    <scope>IDENTIFICATION</scope>
</reference>